<feature type="domain" description="DUF1214" evidence="1">
    <location>
        <begin position="202"/>
        <end position="308"/>
    </location>
</feature>
<accession>A0A0F9AM60</accession>
<dbReference type="SUPFAM" id="SSF160935">
    <property type="entry name" value="VPA0735-like"/>
    <property type="match status" value="1"/>
</dbReference>
<gene>
    <name evidence="3" type="ORF">LCGC14_2895300</name>
</gene>
<sequence length="325" mass="36391">PPGYKGPVPDGYFALRSPTYNNWLFFRGFLVDGSPAPAVASAKKYLRVYPLAKKSNPPKMNFVNGSGKYFNTIHSLDYSFFEEVNEVVQEEPVEASDPETLGLLASIGIEKGKPFKPDARMKKILTEAVAVDNITARTLAYKSRIPEAYFYENSAWNTPFVGGSYQFLKEKGVRNLDARTYFFFYATGITPAMAEVVIGKGSAYAAAFVDAKGDPLDGGKNYKVHLPPNIPEKKFWSFTLYDSQSRSMLQTDQQFPSVGSLTKGMVVNPDKSVDVYFGPKAPAGKENNWVQTMPGKGWNTIFRLYSPLKPWYDKTWRPSEIELVK</sequence>
<dbReference type="Pfam" id="PF06863">
    <property type="entry name" value="DUF1254"/>
    <property type="match status" value="1"/>
</dbReference>
<dbReference type="InterPro" id="IPR010621">
    <property type="entry name" value="DUF1214"/>
</dbReference>
<proteinExistence type="predicted"/>
<organism evidence="3">
    <name type="scientific">marine sediment metagenome</name>
    <dbReference type="NCBI Taxonomy" id="412755"/>
    <lineage>
        <taxon>unclassified sequences</taxon>
        <taxon>metagenomes</taxon>
        <taxon>ecological metagenomes</taxon>
    </lineage>
</organism>
<evidence type="ECO:0000313" key="3">
    <source>
        <dbReference type="EMBL" id="KKK73291.1"/>
    </source>
</evidence>
<protein>
    <recommendedName>
        <fullName evidence="4">DUF1214 domain-containing protein</fullName>
    </recommendedName>
</protein>
<comment type="caution">
    <text evidence="3">The sequence shown here is derived from an EMBL/GenBank/DDBJ whole genome shotgun (WGS) entry which is preliminary data.</text>
</comment>
<feature type="domain" description="DUF1254" evidence="2">
    <location>
        <begin position="1"/>
        <end position="50"/>
    </location>
</feature>
<reference evidence="3" key="1">
    <citation type="journal article" date="2015" name="Nature">
        <title>Complex archaea that bridge the gap between prokaryotes and eukaryotes.</title>
        <authorList>
            <person name="Spang A."/>
            <person name="Saw J.H."/>
            <person name="Jorgensen S.L."/>
            <person name="Zaremba-Niedzwiedzka K."/>
            <person name="Martijn J."/>
            <person name="Lind A.E."/>
            <person name="van Eijk R."/>
            <person name="Schleper C."/>
            <person name="Guy L."/>
            <person name="Ettema T.J."/>
        </authorList>
    </citation>
    <scope>NUCLEOTIDE SEQUENCE</scope>
</reference>
<dbReference type="PANTHER" id="PTHR36509:SF3">
    <property type="entry name" value="SIGNAL PEPTIDE PROTEIN"/>
    <property type="match status" value="1"/>
</dbReference>
<dbReference type="AlphaFoldDB" id="A0A0F9AM60"/>
<evidence type="ECO:0008006" key="4">
    <source>
        <dbReference type="Google" id="ProtNLM"/>
    </source>
</evidence>
<dbReference type="PANTHER" id="PTHR36509">
    <property type="entry name" value="BLL3101 PROTEIN"/>
    <property type="match status" value="1"/>
</dbReference>
<dbReference type="Pfam" id="PF06742">
    <property type="entry name" value="DUF1214"/>
    <property type="match status" value="1"/>
</dbReference>
<feature type="non-terminal residue" evidence="3">
    <location>
        <position position="1"/>
    </location>
</feature>
<dbReference type="EMBL" id="LAZR01056850">
    <property type="protein sequence ID" value="KKK73291.1"/>
    <property type="molecule type" value="Genomic_DNA"/>
</dbReference>
<evidence type="ECO:0000259" key="1">
    <source>
        <dbReference type="Pfam" id="PF06742"/>
    </source>
</evidence>
<evidence type="ECO:0000259" key="2">
    <source>
        <dbReference type="Pfam" id="PF06863"/>
    </source>
</evidence>
<dbReference type="Gene3D" id="1.10.3360.10">
    <property type="entry name" value="VPA0735-like domain"/>
    <property type="match status" value="1"/>
</dbReference>
<dbReference type="Gene3D" id="2.60.120.600">
    <property type="entry name" value="Domain of unknown function DUF1214, C-terminal domain"/>
    <property type="match status" value="1"/>
</dbReference>
<name>A0A0F9AM60_9ZZZZ</name>
<dbReference type="InterPro" id="IPR037049">
    <property type="entry name" value="DUF1214_C_sf"/>
</dbReference>
<dbReference type="InterPro" id="IPR010679">
    <property type="entry name" value="DUF1254"/>
</dbReference>